<dbReference type="Gene3D" id="3.40.50.720">
    <property type="entry name" value="NAD(P)-binding Rossmann-like Domain"/>
    <property type="match status" value="1"/>
</dbReference>
<evidence type="ECO:0000313" key="1">
    <source>
        <dbReference type="EMBL" id="OYO10616.1"/>
    </source>
</evidence>
<dbReference type="AlphaFoldDB" id="A0A255G889"/>
<dbReference type="PANTHER" id="PTHR43162">
    <property type="match status" value="1"/>
</dbReference>
<name>A0A255G889_9ACTN</name>
<comment type="caution">
    <text evidence="1">The sequence shown here is derived from an EMBL/GenBank/DDBJ whole genome shotgun (WGS) entry which is preliminary data.</text>
</comment>
<keyword evidence="2" id="KW-1185">Reference proteome</keyword>
<dbReference type="RefSeq" id="WP_094406302.1">
    <property type="nucleotide sequence ID" value="NZ_NMVO01000016.1"/>
</dbReference>
<proteinExistence type="predicted"/>
<dbReference type="InterPro" id="IPR051604">
    <property type="entry name" value="Ergot_Alk_Oxidoreductase"/>
</dbReference>
<dbReference type="PANTHER" id="PTHR43162:SF1">
    <property type="entry name" value="PRESTALK A DIFFERENTIATION PROTEIN A"/>
    <property type="match status" value="1"/>
</dbReference>
<organism evidence="1 2">
    <name type="scientific">Enemella evansiae</name>
    <dbReference type="NCBI Taxonomy" id="2016499"/>
    <lineage>
        <taxon>Bacteria</taxon>
        <taxon>Bacillati</taxon>
        <taxon>Actinomycetota</taxon>
        <taxon>Actinomycetes</taxon>
        <taxon>Propionibacteriales</taxon>
        <taxon>Propionibacteriaceae</taxon>
        <taxon>Enemella</taxon>
    </lineage>
</organism>
<protein>
    <submittedName>
        <fullName evidence="1">Nucleoside-diphosphate sugar epimerase</fullName>
    </submittedName>
</protein>
<dbReference type="OrthoDB" id="3725025at2"/>
<accession>A0A255G889</accession>
<dbReference type="SUPFAM" id="SSF51735">
    <property type="entry name" value="NAD(P)-binding Rossmann-fold domains"/>
    <property type="match status" value="1"/>
</dbReference>
<dbReference type="Gene3D" id="3.90.25.10">
    <property type="entry name" value="UDP-galactose 4-epimerase, domain 1"/>
    <property type="match status" value="1"/>
</dbReference>
<gene>
    <name evidence="1" type="ORF">CGZ94_16575</name>
</gene>
<dbReference type="InterPro" id="IPR036291">
    <property type="entry name" value="NAD(P)-bd_dom_sf"/>
</dbReference>
<evidence type="ECO:0000313" key="2">
    <source>
        <dbReference type="Proteomes" id="UP000215896"/>
    </source>
</evidence>
<dbReference type="EMBL" id="NMVO01000016">
    <property type="protein sequence ID" value="OYO10616.1"/>
    <property type="molecule type" value="Genomic_DNA"/>
</dbReference>
<sequence length="290" mass="31296">MSRSVFVTGARGKTGREVIAQLGQRADAMVRGGSSLDPTAVADVVRFSWDDRSTWGRAVEGMDAIYLMRPDVPDAPDLITHLVALTPGSHIVLLSEQGAHTLADDEWVRQVELAVTSGAGSWTILRPSWFQQVLIDPRYFLTTIVEERMISLPTGGAPIAWIDTRDIAAVAVQALVEPDLHHGKAYTLTGPEGVTLASLAEDISSAIGDHVRPFDPPLEDALSGADRWTREVVGGMFGRVREGIFAEVTTTVEEVTGQLPRGIGRFIAENQASWAGQATAPSDTQMGRTR</sequence>
<reference evidence="1 2" key="1">
    <citation type="submission" date="2017-07" db="EMBL/GenBank/DDBJ databases">
        <title>Draft whole genome sequences of clinical Proprionibacteriaceae strains.</title>
        <authorList>
            <person name="Bernier A.-M."/>
            <person name="Bernard K."/>
            <person name="Domingo M.-C."/>
        </authorList>
    </citation>
    <scope>NUCLEOTIDE SEQUENCE [LARGE SCALE GENOMIC DNA]</scope>
    <source>
        <strain evidence="1 2">NML 030167</strain>
    </source>
</reference>
<dbReference type="Proteomes" id="UP000215896">
    <property type="component" value="Unassembled WGS sequence"/>
</dbReference>